<dbReference type="InterPro" id="IPR007371">
    <property type="entry name" value="TPK_catalytic"/>
</dbReference>
<evidence type="ECO:0000256" key="4">
    <source>
        <dbReference type="ARBA" id="ARBA00022840"/>
    </source>
</evidence>
<dbReference type="Gene3D" id="3.40.50.10240">
    <property type="entry name" value="Thiamin pyrophosphokinase, catalytic domain"/>
    <property type="match status" value="1"/>
</dbReference>
<name>A0A917G3Y7_9BACI</name>
<dbReference type="EMBL" id="BMJT01000004">
    <property type="protein sequence ID" value="GGG21394.1"/>
    <property type="molecule type" value="Genomic_DNA"/>
</dbReference>
<dbReference type="GO" id="GO:0004788">
    <property type="term" value="F:thiamine diphosphokinase activity"/>
    <property type="evidence" value="ECO:0007669"/>
    <property type="project" value="UniProtKB-UniRule"/>
</dbReference>
<dbReference type="EC" id="2.7.6.2" evidence="5"/>
<dbReference type="GO" id="GO:0030975">
    <property type="term" value="F:thiamine binding"/>
    <property type="evidence" value="ECO:0007669"/>
    <property type="project" value="InterPro"/>
</dbReference>
<evidence type="ECO:0000256" key="1">
    <source>
        <dbReference type="ARBA" id="ARBA00022679"/>
    </source>
</evidence>
<reference evidence="7" key="2">
    <citation type="submission" date="2020-09" db="EMBL/GenBank/DDBJ databases">
        <authorList>
            <person name="Sun Q."/>
            <person name="Zhou Y."/>
        </authorList>
    </citation>
    <scope>NUCLEOTIDE SEQUENCE</scope>
    <source>
        <strain evidence="7">CGMCC 1.15760</strain>
    </source>
</reference>
<keyword evidence="3" id="KW-0418">Kinase</keyword>
<dbReference type="SUPFAM" id="SSF63999">
    <property type="entry name" value="Thiamin pyrophosphokinase, catalytic domain"/>
    <property type="match status" value="1"/>
</dbReference>
<dbReference type="AlphaFoldDB" id="A0A917G3Y7"/>
<dbReference type="Pfam" id="PF04263">
    <property type="entry name" value="TPK_catalytic"/>
    <property type="match status" value="1"/>
</dbReference>
<sequence length="217" mass="24686">MTKVVICAGGPADELTDIIRYSKQGDAVFIGADRGALYCIERAITPKLIIGDFDSLTESEWQWVSVVASKVERFEDEKNETDTELALMRAVEWQPKEIIITGVTGGRLDHYESVIRVMYRLQKQYPHIAFCIENKMNRIAFLAPGSHAIKKHHFKYLSLFAYEADIEDMTIRGVKYETTNEPLLLTSSRFTSNEIIKETAVIQFSTGMVMVIHSDEK</sequence>
<dbReference type="InterPro" id="IPR007373">
    <property type="entry name" value="Thiamin_PyroPKinase_B1-bd"/>
</dbReference>
<keyword evidence="1" id="KW-0808">Transferase</keyword>
<dbReference type="GO" id="GO:0009229">
    <property type="term" value="P:thiamine diphosphate biosynthetic process"/>
    <property type="evidence" value="ECO:0007669"/>
    <property type="project" value="InterPro"/>
</dbReference>
<dbReference type="CDD" id="cd07995">
    <property type="entry name" value="TPK"/>
    <property type="match status" value="1"/>
</dbReference>
<keyword evidence="8" id="KW-1185">Reference proteome</keyword>
<reference evidence="7" key="1">
    <citation type="journal article" date="2014" name="Int. J. Syst. Evol. Microbiol.">
        <title>Complete genome sequence of Corynebacterium casei LMG S-19264T (=DSM 44701T), isolated from a smear-ripened cheese.</title>
        <authorList>
            <consortium name="US DOE Joint Genome Institute (JGI-PGF)"/>
            <person name="Walter F."/>
            <person name="Albersmeier A."/>
            <person name="Kalinowski J."/>
            <person name="Ruckert C."/>
        </authorList>
    </citation>
    <scope>NUCLEOTIDE SEQUENCE</scope>
    <source>
        <strain evidence="7">CGMCC 1.15760</strain>
    </source>
</reference>
<evidence type="ECO:0000313" key="7">
    <source>
        <dbReference type="EMBL" id="GGG21394.1"/>
    </source>
</evidence>
<dbReference type="RefSeq" id="WP_188614400.1">
    <property type="nucleotide sequence ID" value="NZ_BMJT01000004.1"/>
</dbReference>
<dbReference type="PANTHER" id="PTHR41299">
    <property type="entry name" value="THIAMINE PYROPHOSPHOKINASE"/>
    <property type="match status" value="1"/>
</dbReference>
<gene>
    <name evidence="7" type="primary">thiN</name>
    <name evidence="7" type="ORF">GCM10007425_14850</name>
</gene>
<evidence type="ECO:0000256" key="5">
    <source>
        <dbReference type="NCBIfam" id="TIGR01378"/>
    </source>
</evidence>
<dbReference type="GO" id="GO:0006772">
    <property type="term" value="P:thiamine metabolic process"/>
    <property type="evidence" value="ECO:0007669"/>
    <property type="project" value="UniProtKB-UniRule"/>
</dbReference>
<evidence type="ECO:0000256" key="3">
    <source>
        <dbReference type="ARBA" id="ARBA00022777"/>
    </source>
</evidence>
<dbReference type="PANTHER" id="PTHR41299:SF1">
    <property type="entry name" value="THIAMINE PYROPHOSPHOKINASE"/>
    <property type="match status" value="1"/>
</dbReference>
<dbReference type="SMART" id="SM00983">
    <property type="entry name" value="TPK_B1_binding"/>
    <property type="match status" value="1"/>
</dbReference>
<dbReference type="InterPro" id="IPR006282">
    <property type="entry name" value="Thi_PPkinase"/>
</dbReference>
<dbReference type="InterPro" id="IPR036759">
    <property type="entry name" value="TPK_catalytic_sf"/>
</dbReference>
<dbReference type="SUPFAM" id="SSF63862">
    <property type="entry name" value="Thiamin pyrophosphokinase, substrate-binding domain"/>
    <property type="match status" value="1"/>
</dbReference>
<proteinExistence type="predicted"/>
<evidence type="ECO:0000259" key="6">
    <source>
        <dbReference type="SMART" id="SM00983"/>
    </source>
</evidence>
<evidence type="ECO:0000313" key="8">
    <source>
        <dbReference type="Proteomes" id="UP000616608"/>
    </source>
</evidence>
<organism evidence="7 8">
    <name type="scientific">Lysinibacillus alkalisoli</name>
    <dbReference type="NCBI Taxonomy" id="1911548"/>
    <lineage>
        <taxon>Bacteria</taxon>
        <taxon>Bacillati</taxon>
        <taxon>Bacillota</taxon>
        <taxon>Bacilli</taxon>
        <taxon>Bacillales</taxon>
        <taxon>Bacillaceae</taxon>
        <taxon>Lysinibacillus</taxon>
    </lineage>
</organism>
<dbReference type="InterPro" id="IPR036371">
    <property type="entry name" value="TPK_B1-bd_sf"/>
</dbReference>
<dbReference type="NCBIfam" id="TIGR01378">
    <property type="entry name" value="thi_PPkinase"/>
    <property type="match status" value="1"/>
</dbReference>
<accession>A0A917G3Y7</accession>
<feature type="domain" description="Thiamin pyrophosphokinase thiamin-binding" evidence="6">
    <location>
        <begin position="145"/>
        <end position="210"/>
    </location>
</feature>
<keyword evidence="2" id="KW-0547">Nucleotide-binding</keyword>
<dbReference type="Pfam" id="PF04265">
    <property type="entry name" value="TPK_B1_binding"/>
    <property type="match status" value="1"/>
</dbReference>
<dbReference type="GO" id="GO:0005524">
    <property type="term" value="F:ATP binding"/>
    <property type="evidence" value="ECO:0007669"/>
    <property type="project" value="UniProtKB-KW"/>
</dbReference>
<dbReference type="Proteomes" id="UP000616608">
    <property type="component" value="Unassembled WGS sequence"/>
</dbReference>
<keyword evidence="4" id="KW-0067">ATP-binding</keyword>
<dbReference type="InterPro" id="IPR053149">
    <property type="entry name" value="TPK"/>
</dbReference>
<evidence type="ECO:0000256" key="2">
    <source>
        <dbReference type="ARBA" id="ARBA00022741"/>
    </source>
</evidence>
<dbReference type="GO" id="GO:0016301">
    <property type="term" value="F:kinase activity"/>
    <property type="evidence" value="ECO:0007669"/>
    <property type="project" value="UniProtKB-KW"/>
</dbReference>
<comment type="caution">
    <text evidence="7">The sequence shown here is derived from an EMBL/GenBank/DDBJ whole genome shotgun (WGS) entry which is preliminary data.</text>
</comment>
<protein>
    <recommendedName>
        <fullName evidence="5">Thiamine diphosphokinase</fullName>
        <ecNumber evidence="5">2.7.6.2</ecNumber>
    </recommendedName>
</protein>